<dbReference type="RefSeq" id="WP_377153261.1">
    <property type="nucleotide sequence ID" value="NZ_JBHSAF010000014.1"/>
</dbReference>
<sequence length="67" mass="7837">MMYDDRDIGLALPIGYVREHCTSWQRLCDELDLEADGLENGVYLSQDRIDIDLATAKRFGLCQEWWL</sequence>
<dbReference type="Proteomes" id="UP001595692">
    <property type="component" value="Unassembled WGS sequence"/>
</dbReference>
<evidence type="ECO:0000313" key="2">
    <source>
        <dbReference type="Proteomes" id="UP001595692"/>
    </source>
</evidence>
<name>A0ABV8CQP1_9GAMM</name>
<comment type="caution">
    <text evidence="1">The sequence shown here is derived from an EMBL/GenBank/DDBJ whole genome shotgun (WGS) entry which is preliminary data.</text>
</comment>
<reference evidence="2" key="1">
    <citation type="journal article" date="2019" name="Int. J. Syst. Evol. Microbiol.">
        <title>The Global Catalogue of Microorganisms (GCM) 10K type strain sequencing project: providing services to taxonomists for standard genome sequencing and annotation.</title>
        <authorList>
            <consortium name="The Broad Institute Genomics Platform"/>
            <consortium name="The Broad Institute Genome Sequencing Center for Infectious Disease"/>
            <person name="Wu L."/>
            <person name="Ma J."/>
        </authorList>
    </citation>
    <scope>NUCLEOTIDE SEQUENCE [LARGE SCALE GENOMIC DNA]</scope>
    <source>
        <strain evidence="2">CCUG 54939</strain>
    </source>
</reference>
<evidence type="ECO:0000313" key="1">
    <source>
        <dbReference type="EMBL" id="MFC3914414.1"/>
    </source>
</evidence>
<gene>
    <name evidence="1" type="ORF">ACFOSS_13190</name>
</gene>
<organism evidence="1 2">
    <name type="scientific">Pseudaeromonas sharmana</name>
    <dbReference type="NCBI Taxonomy" id="328412"/>
    <lineage>
        <taxon>Bacteria</taxon>
        <taxon>Pseudomonadati</taxon>
        <taxon>Pseudomonadota</taxon>
        <taxon>Gammaproteobacteria</taxon>
        <taxon>Aeromonadales</taxon>
        <taxon>Aeromonadaceae</taxon>
        <taxon>Pseudaeromonas</taxon>
    </lineage>
</organism>
<keyword evidence="2" id="KW-1185">Reference proteome</keyword>
<protein>
    <submittedName>
        <fullName evidence="1">Uncharacterized protein</fullName>
    </submittedName>
</protein>
<proteinExistence type="predicted"/>
<accession>A0ABV8CQP1</accession>
<dbReference type="EMBL" id="JBHSAF010000014">
    <property type="protein sequence ID" value="MFC3914414.1"/>
    <property type="molecule type" value="Genomic_DNA"/>
</dbReference>